<evidence type="ECO:0000313" key="1">
    <source>
        <dbReference type="EMBL" id="RAX43243.1"/>
    </source>
</evidence>
<reference evidence="1 2" key="1">
    <citation type="submission" date="2018-06" db="EMBL/GenBank/DDBJ databases">
        <title>Whole Genome Sequence of an efficient microsymbiont, Rhizobium tropici.</title>
        <authorList>
            <person name="Srinivasan R."/>
            <person name="Singh H.V."/>
            <person name="Srivastava R."/>
            <person name="Kumari B."/>
            <person name="Radhakrishna A."/>
        </authorList>
    </citation>
    <scope>NUCLEOTIDE SEQUENCE [LARGE SCALE GENOMIC DNA]</scope>
    <source>
        <strain evidence="1 2">IGFRI Rhizo-19</strain>
    </source>
</reference>
<accession>A0A329YJ35</accession>
<dbReference type="Pfam" id="PF10025">
    <property type="entry name" value="DUF2267"/>
    <property type="match status" value="1"/>
</dbReference>
<comment type="caution">
    <text evidence="1">The sequence shown here is derived from an EMBL/GenBank/DDBJ whole genome shotgun (WGS) entry which is preliminary data.</text>
</comment>
<name>A0A329YJ35_RHITR</name>
<gene>
    <name evidence="1" type="ORF">DQ393_02205</name>
</gene>
<evidence type="ECO:0000313" key="2">
    <source>
        <dbReference type="Proteomes" id="UP000251205"/>
    </source>
</evidence>
<protein>
    <submittedName>
        <fullName evidence="1">DUF2267 domain-containing protein</fullName>
    </submittedName>
</protein>
<proteinExistence type="predicted"/>
<organism evidence="1 2">
    <name type="scientific">Rhizobium tropici</name>
    <dbReference type="NCBI Taxonomy" id="398"/>
    <lineage>
        <taxon>Bacteria</taxon>
        <taxon>Pseudomonadati</taxon>
        <taxon>Pseudomonadota</taxon>
        <taxon>Alphaproteobacteria</taxon>
        <taxon>Hyphomicrobiales</taxon>
        <taxon>Rhizobiaceae</taxon>
        <taxon>Rhizobium/Agrobacterium group</taxon>
        <taxon>Rhizobium</taxon>
    </lineage>
</organism>
<dbReference type="OrthoDB" id="20942at2"/>
<dbReference type="Proteomes" id="UP000251205">
    <property type="component" value="Unassembled WGS sequence"/>
</dbReference>
<dbReference type="AlphaFoldDB" id="A0A329YJ35"/>
<dbReference type="InterPro" id="IPR038282">
    <property type="entry name" value="DUF2267_sf"/>
</dbReference>
<sequence>MNFIPSQTFSDSAHQAETWIVELSEYLHCERNEAYDCLRCVLHALRDSMGQKAMADFSAHLPPLIRGLFYENWQPEHTQPCSNRKDFFASIGTRSVRLNDMGVEKAAQNVFKLLDHRLSPPVIKKVRLAINPSLGSLWPERPQQSNSAA</sequence>
<dbReference type="RefSeq" id="WP_112340173.1">
    <property type="nucleotide sequence ID" value="NZ_QMKK01000017.1"/>
</dbReference>
<dbReference type="Gene3D" id="1.10.490.110">
    <property type="entry name" value="Uncharacterized conserved protein DUF2267"/>
    <property type="match status" value="1"/>
</dbReference>
<dbReference type="EMBL" id="QMKK01000017">
    <property type="protein sequence ID" value="RAX43243.1"/>
    <property type="molecule type" value="Genomic_DNA"/>
</dbReference>
<dbReference type="InterPro" id="IPR018727">
    <property type="entry name" value="DUF2267"/>
</dbReference>